<keyword evidence="5" id="KW-0805">Transcription regulation</keyword>
<dbReference type="PANTHER" id="PTHR31251">
    <property type="entry name" value="SQUAMOSA PROMOTER-BINDING-LIKE PROTEIN 4"/>
    <property type="match status" value="1"/>
</dbReference>
<dbReference type="GO" id="GO:0003677">
    <property type="term" value="F:DNA binding"/>
    <property type="evidence" value="ECO:0007669"/>
    <property type="project" value="UniProtKB-KW"/>
</dbReference>
<evidence type="ECO:0000256" key="3">
    <source>
        <dbReference type="ARBA" id="ARBA00022771"/>
    </source>
</evidence>
<feature type="compositionally biased region" description="Basic and acidic residues" evidence="10">
    <location>
        <begin position="131"/>
        <end position="142"/>
    </location>
</feature>
<dbReference type="PROSITE" id="PS51141">
    <property type="entry name" value="ZF_SBP"/>
    <property type="match status" value="1"/>
</dbReference>
<feature type="compositionally biased region" description="Low complexity" evidence="10">
    <location>
        <begin position="151"/>
        <end position="161"/>
    </location>
</feature>
<dbReference type="SUPFAM" id="SSF103612">
    <property type="entry name" value="SBT domain"/>
    <property type="match status" value="1"/>
</dbReference>
<feature type="compositionally biased region" description="Low complexity" evidence="10">
    <location>
        <begin position="111"/>
        <end position="125"/>
    </location>
</feature>
<proteinExistence type="predicted"/>
<evidence type="ECO:0000256" key="1">
    <source>
        <dbReference type="ARBA" id="ARBA00004123"/>
    </source>
</evidence>
<keyword evidence="8" id="KW-0539">Nucleus</keyword>
<evidence type="ECO:0000256" key="10">
    <source>
        <dbReference type="SAM" id="MobiDB-lite"/>
    </source>
</evidence>
<dbReference type="GO" id="GO:0005634">
    <property type="term" value="C:nucleus"/>
    <property type="evidence" value="ECO:0007669"/>
    <property type="project" value="UniProtKB-SubCell"/>
</dbReference>
<evidence type="ECO:0000313" key="12">
    <source>
        <dbReference type="EMBL" id="KAF8399651.1"/>
    </source>
</evidence>
<dbReference type="Gene3D" id="4.10.1100.10">
    <property type="entry name" value="Transcription factor, SBP-box domain"/>
    <property type="match status" value="1"/>
</dbReference>
<evidence type="ECO:0000256" key="6">
    <source>
        <dbReference type="ARBA" id="ARBA00023125"/>
    </source>
</evidence>
<evidence type="ECO:0000256" key="8">
    <source>
        <dbReference type="ARBA" id="ARBA00023242"/>
    </source>
</evidence>
<keyword evidence="3 9" id="KW-0863">Zinc-finger</keyword>
<name>A0A834Z9D8_TETSI</name>
<dbReference type="InterPro" id="IPR044817">
    <property type="entry name" value="SBP-like"/>
</dbReference>
<feature type="domain" description="SBP-type" evidence="11">
    <location>
        <begin position="174"/>
        <end position="251"/>
    </location>
</feature>
<dbReference type="OrthoDB" id="514967at2759"/>
<evidence type="ECO:0000259" key="11">
    <source>
        <dbReference type="PROSITE" id="PS51141"/>
    </source>
</evidence>
<keyword evidence="7" id="KW-0804">Transcription</keyword>
<organism evidence="12 13">
    <name type="scientific">Tetracentron sinense</name>
    <name type="common">Spur-leaf</name>
    <dbReference type="NCBI Taxonomy" id="13715"/>
    <lineage>
        <taxon>Eukaryota</taxon>
        <taxon>Viridiplantae</taxon>
        <taxon>Streptophyta</taxon>
        <taxon>Embryophyta</taxon>
        <taxon>Tracheophyta</taxon>
        <taxon>Spermatophyta</taxon>
        <taxon>Magnoliopsida</taxon>
        <taxon>Trochodendrales</taxon>
        <taxon>Trochodendraceae</taxon>
        <taxon>Tetracentron</taxon>
    </lineage>
</organism>
<dbReference type="OMA" id="SPMRENI"/>
<dbReference type="Pfam" id="PF03110">
    <property type="entry name" value="SBP"/>
    <property type="match status" value="1"/>
</dbReference>
<reference evidence="12 13" key="1">
    <citation type="submission" date="2020-04" db="EMBL/GenBank/DDBJ databases">
        <title>Plant Genome Project.</title>
        <authorList>
            <person name="Zhang R.-G."/>
        </authorList>
    </citation>
    <scope>NUCLEOTIDE SEQUENCE [LARGE SCALE GENOMIC DNA]</scope>
    <source>
        <strain evidence="12">YNK0</strain>
        <tissue evidence="12">Leaf</tissue>
    </source>
</reference>
<dbReference type="PANTHER" id="PTHR31251:SF160">
    <property type="entry name" value="SBP-TYPE DOMAIN-CONTAINING PROTEIN"/>
    <property type="match status" value="1"/>
</dbReference>
<evidence type="ECO:0000256" key="9">
    <source>
        <dbReference type="PROSITE-ProRule" id="PRU00470"/>
    </source>
</evidence>
<keyword evidence="6" id="KW-0238">DNA-binding</keyword>
<evidence type="ECO:0000256" key="2">
    <source>
        <dbReference type="ARBA" id="ARBA00022723"/>
    </source>
</evidence>
<keyword evidence="4" id="KW-0862">Zinc</keyword>
<dbReference type="Proteomes" id="UP000655225">
    <property type="component" value="Unassembled WGS sequence"/>
</dbReference>
<dbReference type="InterPro" id="IPR004333">
    <property type="entry name" value="SBP_dom"/>
</dbReference>
<feature type="region of interest" description="Disordered" evidence="10">
    <location>
        <begin position="108"/>
        <end position="161"/>
    </location>
</feature>
<accession>A0A834Z9D8</accession>
<keyword evidence="13" id="KW-1185">Reference proteome</keyword>
<dbReference type="InterPro" id="IPR036893">
    <property type="entry name" value="SBP_sf"/>
</dbReference>
<evidence type="ECO:0000256" key="7">
    <source>
        <dbReference type="ARBA" id="ARBA00023163"/>
    </source>
</evidence>
<protein>
    <recommendedName>
        <fullName evidence="11">SBP-type domain-containing protein</fullName>
    </recommendedName>
</protein>
<sequence>MESWNYGSEGKNCVLFHEMFSSSDAVARSERVLTGWDLKTTCNNRKNMLVSGRHAVENQGCMELGFPDMIRKPVPDNPIGGVLGGKTGSLRVAFACIDTPNALFGEKESSLKSSSSVVDSNSRDSPLMDLKLGRLTDYRDTQNGKSSQDRPVSPSAVSSIPVKRTRTMSFNSQTPFCQVHGCNMNLSSSKDYHKRHKVCDLHSKTANVVVNGIQQRFCQQCSRFHLLAEFDDGKRSCRKRLAGHNERRRKPQINILSSQMGKLFPPYHGSRFLGTSFPARTSFICPDILPSGILYPEKFKTFNSCSQRKSEDGLVYSPPLALPITNGHLLPKSFLPTYGVEKPYPSLHDNGIDPATGSIFYENSYQHPPDLTGPNSVSRSLFQNTSSESEDFTIFDTASTIQGLSGVSDPGCALSLLSSHSQNLPSHSLGIQMARPLISQSDPAYYSVGQINERLLGITSQASTVVASNRFSSSGMNSVEVDHLHPTRVSYASNSVNFEVHTDGIFQGSDFVNAKDPLSHEHGPTVDLLQLSSQLQRV</sequence>
<dbReference type="EMBL" id="JABCRI010000010">
    <property type="protein sequence ID" value="KAF8399651.1"/>
    <property type="molecule type" value="Genomic_DNA"/>
</dbReference>
<dbReference type="FunFam" id="4.10.1100.10:FF:000001">
    <property type="entry name" value="Squamosa promoter-binding-like protein 14"/>
    <property type="match status" value="1"/>
</dbReference>
<comment type="subcellular location">
    <subcellularLocation>
        <location evidence="1">Nucleus</location>
    </subcellularLocation>
</comment>
<evidence type="ECO:0000256" key="5">
    <source>
        <dbReference type="ARBA" id="ARBA00023015"/>
    </source>
</evidence>
<dbReference type="AlphaFoldDB" id="A0A834Z9D8"/>
<evidence type="ECO:0000256" key="4">
    <source>
        <dbReference type="ARBA" id="ARBA00022833"/>
    </source>
</evidence>
<comment type="caution">
    <text evidence="12">The sequence shown here is derived from an EMBL/GenBank/DDBJ whole genome shotgun (WGS) entry which is preliminary data.</text>
</comment>
<gene>
    <name evidence="12" type="ORF">HHK36_015521</name>
</gene>
<dbReference type="GO" id="GO:0008270">
    <property type="term" value="F:zinc ion binding"/>
    <property type="evidence" value="ECO:0007669"/>
    <property type="project" value="UniProtKB-KW"/>
</dbReference>
<evidence type="ECO:0000313" key="13">
    <source>
        <dbReference type="Proteomes" id="UP000655225"/>
    </source>
</evidence>
<keyword evidence="2" id="KW-0479">Metal-binding</keyword>